<dbReference type="InterPro" id="IPR010982">
    <property type="entry name" value="Lambda_DNA-bd_dom_sf"/>
</dbReference>
<name>A0ABT4TSG6_9ACTN</name>
<evidence type="ECO:0000259" key="1">
    <source>
        <dbReference type="PROSITE" id="PS50943"/>
    </source>
</evidence>
<dbReference type="Proteomes" id="UP001165685">
    <property type="component" value="Unassembled WGS sequence"/>
</dbReference>
<evidence type="ECO:0000313" key="3">
    <source>
        <dbReference type="Proteomes" id="UP001165685"/>
    </source>
</evidence>
<feature type="domain" description="HTH cro/C1-type" evidence="1">
    <location>
        <begin position="5"/>
        <end position="50"/>
    </location>
</feature>
<reference evidence="2" key="1">
    <citation type="submission" date="2023-01" db="EMBL/GenBank/DDBJ databases">
        <title>Draft genome sequence of Nocardiopsis sp. LSu2-4 isolated from halophytes.</title>
        <authorList>
            <person name="Duangmal K."/>
            <person name="Chantavorakit T."/>
        </authorList>
    </citation>
    <scope>NUCLEOTIDE SEQUENCE</scope>
    <source>
        <strain evidence="2">LSu2-4</strain>
    </source>
</reference>
<gene>
    <name evidence="2" type="ORF">O4U47_24175</name>
</gene>
<accession>A0ABT4TSG6</accession>
<protein>
    <recommendedName>
        <fullName evidence="1">HTH cro/C1-type domain-containing protein</fullName>
    </recommendedName>
</protein>
<evidence type="ECO:0000313" key="2">
    <source>
        <dbReference type="EMBL" id="MDA2807629.1"/>
    </source>
</evidence>
<dbReference type="Gene3D" id="1.10.260.40">
    <property type="entry name" value="lambda repressor-like DNA-binding domains"/>
    <property type="match status" value="1"/>
</dbReference>
<dbReference type="RefSeq" id="WP_270680256.1">
    <property type="nucleotide sequence ID" value="NZ_JAQFWP010000059.1"/>
</dbReference>
<dbReference type="InterPro" id="IPR001387">
    <property type="entry name" value="Cro/C1-type_HTH"/>
</dbReference>
<dbReference type="EMBL" id="JAQFWP010000059">
    <property type="protein sequence ID" value="MDA2807629.1"/>
    <property type="molecule type" value="Genomic_DNA"/>
</dbReference>
<sequence length="348" mass="37580">MTGTSQATLAEYLGYDPSYISLLERGRRRLADRAGLAHLSRSLAVPPHALGISTEDDADFRAALQFGDSTIRLADIARQAGRATEAVEELWPLVARLEARLAEGCVDASIVYLLARARTTLGVCLGHILAEEQQYVAARWTGKALVLAEQLEGAELQGRVLRMHGNELRKAGRSRAATARLTQALHLTRTPGERGQALLLLARAAGEYGDANAFDAAISEAQHTADQEGASGILLTDFTLREARIRGFAATGRADRATRLAQQAPQEEPPAPQWSAIERATTGQALLGAGDVAGGEEALTEALLVAERHRLPHQVQRIVRTAEEGRLLELGDRARAILRKLRALPIPR</sequence>
<dbReference type="SUPFAM" id="SSF47413">
    <property type="entry name" value="lambda repressor-like DNA-binding domains"/>
    <property type="match status" value="1"/>
</dbReference>
<proteinExistence type="predicted"/>
<dbReference type="PROSITE" id="PS50943">
    <property type="entry name" value="HTH_CROC1"/>
    <property type="match status" value="1"/>
</dbReference>
<organism evidence="2 3">
    <name type="scientific">Nocardiopsis suaedae</name>
    <dbReference type="NCBI Taxonomy" id="3018444"/>
    <lineage>
        <taxon>Bacteria</taxon>
        <taxon>Bacillati</taxon>
        <taxon>Actinomycetota</taxon>
        <taxon>Actinomycetes</taxon>
        <taxon>Streptosporangiales</taxon>
        <taxon>Nocardiopsidaceae</taxon>
        <taxon>Nocardiopsis</taxon>
    </lineage>
</organism>
<comment type="caution">
    <text evidence="2">The sequence shown here is derived from an EMBL/GenBank/DDBJ whole genome shotgun (WGS) entry which is preliminary data.</text>
</comment>
<keyword evidence="3" id="KW-1185">Reference proteome</keyword>